<dbReference type="AlphaFoldDB" id="D5U189"/>
<keyword evidence="2" id="KW-1185">Reference proteome</keyword>
<dbReference type="STRING" id="633148.Tagg_0616"/>
<evidence type="ECO:0000313" key="2">
    <source>
        <dbReference type="Proteomes" id="UP000002376"/>
    </source>
</evidence>
<name>D5U189_THEAM</name>
<protein>
    <submittedName>
        <fullName evidence="1">Molybdopterin biosynthesis MoaE protein</fullName>
    </submittedName>
</protein>
<dbReference type="eggNOG" id="arCOG00534">
    <property type="taxonomic scope" value="Archaea"/>
</dbReference>
<organism evidence="1 2">
    <name type="scientific">Thermosphaera aggregans (strain DSM 11486 / M11TL)</name>
    <dbReference type="NCBI Taxonomy" id="633148"/>
    <lineage>
        <taxon>Archaea</taxon>
        <taxon>Thermoproteota</taxon>
        <taxon>Thermoprotei</taxon>
        <taxon>Desulfurococcales</taxon>
        <taxon>Desulfurococcaceae</taxon>
        <taxon>Thermosphaera</taxon>
    </lineage>
</organism>
<dbReference type="RefSeq" id="WP_013129482.1">
    <property type="nucleotide sequence ID" value="NC_014160.1"/>
</dbReference>
<dbReference type="PANTHER" id="PTHR23404">
    <property type="entry name" value="MOLYBDOPTERIN SYNTHASE RELATED"/>
    <property type="match status" value="1"/>
</dbReference>
<dbReference type="GeneID" id="9165630"/>
<dbReference type="KEGG" id="tag:Tagg_0616"/>
<dbReference type="SUPFAM" id="SSF54690">
    <property type="entry name" value="Molybdopterin synthase subunit MoaE"/>
    <property type="match status" value="1"/>
</dbReference>
<dbReference type="GO" id="GO:0006777">
    <property type="term" value="P:Mo-molybdopterin cofactor biosynthetic process"/>
    <property type="evidence" value="ECO:0007669"/>
    <property type="project" value="InterPro"/>
</dbReference>
<reference evidence="2" key="2">
    <citation type="journal article" date="2010" name="Stand. Genomic Sci.">
        <title>Complete genome sequence of Thermosphaera aggregans type strain (M11TLT).</title>
        <authorList>
            <person name="Spring S."/>
            <person name="Rachel R."/>
            <person name="Lapidus A."/>
            <person name="Davenport K."/>
            <person name="Tice H."/>
            <person name="Copeland A."/>
            <person name="Cheng J.-F."/>
            <person name="Lucas S."/>
            <person name="Chen F."/>
            <person name="Nolan M."/>
            <person name="Bruce D."/>
            <person name="Goodwin L."/>
            <person name="Pitluck S."/>
            <person name="Ivanova N."/>
            <person name="Mavromatis K."/>
            <person name="Ovchinnikova G."/>
            <person name="Pati A."/>
            <person name="Chen A."/>
            <person name="Palaniappan K."/>
            <person name="Land M."/>
            <person name="Hauser L."/>
            <person name="Chang Y.-J."/>
            <person name="Jeffries C.C."/>
            <person name="Brettin T."/>
            <person name="Detter J.C."/>
            <person name="Tapia R."/>
            <person name="Han C."/>
            <person name="Heimerl T."/>
            <person name="Weikl F."/>
            <person name="Brambilla E."/>
            <person name="Goker M."/>
            <person name="Bristow J."/>
            <person name="Eisen J.A."/>
            <person name="Markowitz V."/>
            <person name="Hugenholtz P."/>
            <person name="Kyrpides N.C."/>
            <person name="Klenk H.-P."/>
        </authorList>
    </citation>
    <scope>NUCLEOTIDE SEQUENCE [LARGE SCALE GENOMIC DNA]</scope>
    <source>
        <strain evidence="2">DSM 11486 / M11TL</strain>
    </source>
</reference>
<dbReference type="EMBL" id="CP001939">
    <property type="protein sequence ID" value="ADG90889.1"/>
    <property type="molecule type" value="Genomic_DNA"/>
</dbReference>
<dbReference type="InterPro" id="IPR003448">
    <property type="entry name" value="Mopterin_biosynth_MoaE"/>
</dbReference>
<evidence type="ECO:0000313" key="1">
    <source>
        <dbReference type="EMBL" id="ADG90889.1"/>
    </source>
</evidence>
<dbReference type="Pfam" id="PF02391">
    <property type="entry name" value="MoaE"/>
    <property type="match status" value="1"/>
</dbReference>
<dbReference type="Gene3D" id="3.90.1170.40">
    <property type="entry name" value="Molybdopterin biosynthesis MoaE subunit"/>
    <property type="match status" value="1"/>
</dbReference>
<gene>
    <name evidence="1" type="ordered locus">Tagg_0616</name>
</gene>
<reference key="3">
    <citation type="submission" date="2010-02" db="EMBL/GenBank/DDBJ databases">
        <title>Complete genome sequence of Thermosphaera aggregans type strain (M11TL).</title>
        <authorList>
            <consortium name="US DOE Joint Genome Institute (JGI-PGF)"/>
            <person name="Spring S."/>
            <person name="Lapidus A."/>
            <person name="Munk C."/>
            <person name="Schroeder M."/>
            <person name="Glavina Del Rio T."/>
            <person name="Tice H."/>
            <person name="Copeland A."/>
            <person name="Cheng J.-F."/>
            <person name="Lucas S."/>
            <person name="Chen F."/>
            <person name="Nolan M."/>
            <person name="Bruce D."/>
            <person name="Goodwin L."/>
            <person name="Pitluck S."/>
            <person name="Ivanova N."/>
            <person name="Mavromatis K."/>
            <person name="Ovchinnikova G."/>
            <person name="Pati A."/>
            <person name="Chen A."/>
            <person name="Palaniappan K."/>
            <person name="Land M."/>
            <person name="Hauser L."/>
            <person name="Chang Y.-J."/>
            <person name="Jeffries C.C."/>
            <person name="Brettin T."/>
            <person name="Detter J.C."/>
            <person name="Tapia R."/>
            <person name="Han C."/>
            <person name="Chain P."/>
            <person name="Heimerl T."/>
            <person name="Weik F."/>
            <person name="Goker M."/>
            <person name="Rachel R."/>
            <person name="Bristow J."/>
            <person name="Eisen J.A."/>
            <person name="Markowitz V."/>
            <person name="Hugenholtz P."/>
            <person name="Kyrpides N.C."/>
            <person name="Klenk H.-P."/>
        </authorList>
    </citation>
    <scope>NUCLEOTIDE SEQUENCE</scope>
    <source>
        <strain>DSM 11486</strain>
    </source>
</reference>
<dbReference type="CDD" id="cd00756">
    <property type="entry name" value="MoaE"/>
    <property type="match status" value="1"/>
</dbReference>
<dbReference type="OrthoDB" id="45235at2157"/>
<dbReference type="HOGENOM" id="CLU_089568_2_2_2"/>
<accession>D5U189</accession>
<proteinExistence type="predicted"/>
<sequence length="161" mass="17680">MVFVNVKILDRGEPISIDSIINDLVREDADHLVGGVGLFIGLVKGEINGSTVTSLEYSAIKEVAEKALNHIAYEIAEKYGLQGVLIYHRIGDLKPGETTLIIAVAGKSRVNVMPALSEALERVKKEVPVFKLEHRSDGDYWIIGDSTRIPKKQASRTLQSL</sequence>
<dbReference type="InterPro" id="IPR036563">
    <property type="entry name" value="MoaE_sf"/>
</dbReference>
<dbReference type="Proteomes" id="UP000002376">
    <property type="component" value="Chromosome"/>
</dbReference>
<reference evidence="1 2" key="1">
    <citation type="journal article" date="2010" name="Stand. Genomic Sci.">
        <title>Complete genome sequence of Thermosphaera aggregans type strain (M11TL).</title>
        <authorList>
            <person name="Spring S."/>
            <person name="Rachel R."/>
            <person name="Lapidus A."/>
            <person name="Davenport K."/>
            <person name="Tice H."/>
            <person name="Copeland A."/>
            <person name="Cheng J.F."/>
            <person name="Lucas S."/>
            <person name="Chen F."/>
            <person name="Nolan M."/>
            <person name="Bruce D."/>
            <person name="Goodwin L."/>
            <person name="Pitluck S."/>
            <person name="Ivanova N."/>
            <person name="Mavromatis K."/>
            <person name="Ovchinnikova G."/>
            <person name="Pati A."/>
            <person name="Chen A."/>
            <person name="Palaniappan K."/>
            <person name="Land M."/>
            <person name="Hauser L."/>
            <person name="Chang Y.J."/>
            <person name="Jeffries C.C."/>
            <person name="Brettin T."/>
            <person name="Detter J.C."/>
            <person name="Tapia R."/>
            <person name="Han C."/>
            <person name="Heimerl T."/>
            <person name="Weikl F."/>
            <person name="Brambilla E."/>
            <person name="Goker M."/>
            <person name="Bristow J."/>
            <person name="Eisen J.A."/>
            <person name="Markowitz V."/>
            <person name="Hugenholtz P."/>
            <person name="Kyrpides N.C."/>
            <person name="Klenk H.P."/>
        </authorList>
    </citation>
    <scope>NUCLEOTIDE SEQUENCE [LARGE SCALE GENOMIC DNA]</scope>
    <source>
        <strain evidence="2">DSM 11486 / M11TL</strain>
    </source>
</reference>